<evidence type="ECO:0000313" key="3">
    <source>
        <dbReference type="EMBL" id="KAJ6792062.1"/>
    </source>
</evidence>
<name>A0AAX6DJR2_IRIPA</name>
<evidence type="ECO:0000313" key="5">
    <source>
        <dbReference type="Proteomes" id="UP001140949"/>
    </source>
</evidence>
<proteinExistence type="inferred from homology"/>
<dbReference type="GO" id="GO:0006260">
    <property type="term" value="P:DNA replication"/>
    <property type="evidence" value="ECO:0007669"/>
    <property type="project" value="UniProtKB-KW"/>
</dbReference>
<keyword evidence="2" id="KW-0235">DNA replication</keyword>
<dbReference type="GO" id="GO:0000785">
    <property type="term" value="C:chromatin"/>
    <property type="evidence" value="ECO:0007669"/>
    <property type="project" value="TreeGrafter"/>
</dbReference>
<organism evidence="3 5">
    <name type="scientific">Iris pallida</name>
    <name type="common">Sweet iris</name>
    <dbReference type="NCBI Taxonomy" id="29817"/>
    <lineage>
        <taxon>Eukaryota</taxon>
        <taxon>Viridiplantae</taxon>
        <taxon>Streptophyta</taxon>
        <taxon>Embryophyta</taxon>
        <taxon>Tracheophyta</taxon>
        <taxon>Spermatophyta</taxon>
        <taxon>Magnoliopsida</taxon>
        <taxon>Liliopsida</taxon>
        <taxon>Asparagales</taxon>
        <taxon>Iridaceae</taxon>
        <taxon>Iridoideae</taxon>
        <taxon>Irideae</taxon>
        <taxon>Iris</taxon>
    </lineage>
</organism>
<dbReference type="Proteomes" id="UP001140949">
    <property type="component" value="Unassembled WGS sequence"/>
</dbReference>
<evidence type="ECO:0000313" key="4">
    <source>
        <dbReference type="EMBL" id="KAJ6833829.1"/>
    </source>
</evidence>
<dbReference type="GO" id="GO:0034088">
    <property type="term" value="P:maintenance of mitotic sister chromatid cohesion"/>
    <property type="evidence" value="ECO:0007669"/>
    <property type="project" value="TreeGrafter"/>
</dbReference>
<comment type="similarity">
    <text evidence="1">Belongs to the DCC1 family.</text>
</comment>
<dbReference type="Pfam" id="PF09724">
    <property type="entry name" value="Dcc1"/>
    <property type="match status" value="1"/>
</dbReference>
<dbReference type="EMBL" id="JANAVB010044216">
    <property type="protein sequence ID" value="KAJ6792062.1"/>
    <property type="molecule type" value="Genomic_DNA"/>
</dbReference>
<keyword evidence="5" id="KW-1185">Reference proteome</keyword>
<evidence type="ECO:0000256" key="2">
    <source>
        <dbReference type="ARBA" id="ARBA00022705"/>
    </source>
</evidence>
<comment type="caution">
    <text evidence="3">The sequence shown here is derived from an EMBL/GenBank/DDBJ whole genome shotgun (WGS) entry which is preliminary data.</text>
</comment>
<dbReference type="PANTHER" id="PTHR13395">
    <property type="entry name" value="SISTER CHROMATID COHESION PROTEIN DCC1-RELATED"/>
    <property type="match status" value="1"/>
</dbReference>
<protein>
    <submittedName>
        <fullName evidence="3">Sister chromatid cohesion protein DCC1</fullName>
    </submittedName>
</protein>
<dbReference type="GO" id="GO:0031390">
    <property type="term" value="C:Ctf18 RFC-like complex"/>
    <property type="evidence" value="ECO:0007669"/>
    <property type="project" value="InterPro"/>
</dbReference>
<dbReference type="GO" id="GO:0000775">
    <property type="term" value="C:chromosome, centromeric region"/>
    <property type="evidence" value="ECO:0007669"/>
    <property type="project" value="TreeGrafter"/>
</dbReference>
<accession>A0AAX6DJR2</accession>
<dbReference type="InterPro" id="IPR019128">
    <property type="entry name" value="Dcc1"/>
</dbReference>
<dbReference type="AlphaFoldDB" id="A0AAX6DJR2"/>
<reference evidence="3" key="2">
    <citation type="submission" date="2023-04" db="EMBL/GenBank/DDBJ databases">
        <authorList>
            <person name="Bruccoleri R.E."/>
            <person name="Oakeley E.J."/>
            <person name="Faust A.-M."/>
            <person name="Dessus-Babus S."/>
            <person name="Altorfer M."/>
            <person name="Burckhardt D."/>
            <person name="Oertli M."/>
            <person name="Naumann U."/>
            <person name="Petersen F."/>
            <person name="Wong J."/>
        </authorList>
    </citation>
    <scope>NUCLEOTIDE SEQUENCE</scope>
    <source>
        <strain evidence="3">GSM-AAB239-AS_SAM_17_03QT</strain>
        <tissue evidence="3">Leaf</tissue>
    </source>
</reference>
<gene>
    <name evidence="3" type="ORF">M6B38_242935</name>
    <name evidence="4" type="ORF">M6B38_339030</name>
</gene>
<dbReference type="PANTHER" id="PTHR13395:SF6">
    <property type="entry name" value="SISTER CHROMATID COHESION PROTEIN DCC1"/>
    <property type="match status" value="1"/>
</dbReference>
<reference evidence="3" key="1">
    <citation type="journal article" date="2023" name="GigaByte">
        <title>Genome assembly of the bearded iris, Iris pallida Lam.</title>
        <authorList>
            <person name="Bruccoleri R.E."/>
            <person name="Oakeley E.J."/>
            <person name="Faust A.M.E."/>
            <person name="Altorfer M."/>
            <person name="Dessus-Babus S."/>
            <person name="Burckhardt D."/>
            <person name="Oertli M."/>
            <person name="Naumann U."/>
            <person name="Petersen F."/>
            <person name="Wong J."/>
        </authorList>
    </citation>
    <scope>NUCLEOTIDE SEQUENCE</scope>
    <source>
        <strain evidence="3">GSM-AAB239-AS_SAM_17_03QT</strain>
    </source>
</reference>
<sequence>MEMEIGERSSSESWSLVGGASAVLNLTGGSSIPVCYHPFFGSHDDLLLLEVDEKLLPDILHNRVIIRGQLDEEAVLCTPSSTYAMKFVGTSNSVFLIPPGEPKPQNSKLLPEDCEGNNLGVVESAASVLKVAPGSMELVQAAPRLDKLKILLNERPYSFQEDLGTDPKGTTGLYSWEDLVELVQASEGELRTGLRSLSAVEIDGYWRIIDGKSMDEVLNMILNNCVLYQCPLNAIGEDHIISVLEADGYSRTIVLHCLDTYGSKVENMGGCLWCLDERRVCLHVALRVLSGRKMKLENFMEKWVQSIPASMKADLKMLEGEVLFEKMGVETWLCAFSVSSLSSVPAERFAALFRERPKWEWKDLEPYIRDLKVPGLSAEALLIKYTRRSQPKADMEAIFSAR</sequence>
<evidence type="ECO:0000256" key="1">
    <source>
        <dbReference type="ARBA" id="ARBA00007017"/>
    </source>
</evidence>
<dbReference type="EMBL" id="JANAVB010014797">
    <property type="protein sequence ID" value="KAJ6833829.1"/>
    <property type="molecule type" value="Genomic_DNA"/>
</dbReference>